<feature type="transmembrane region" description="Helical" evidence="6">
    <location>
        <begin position="153"/>
        <end position="175"/>
    </location>
</feature>
<evidence type="ECO:0000256" key="6">
    <source>
        <dbReference type="SAM" id="Phobius"/>
    </source>
</evidence>
<keyword evidence="4 6" id="KW-1133">Transmembrane helix</keyword>
<reference evidence="7" key="1">
    <citation type="submission" date="2016-08" db="EMBL/GenBank/DDBJ databases">
        <authorList>
            <person name="Seilhamer J.J."/>
        </authorList>
    </citation>
    <scope>NUCLEOTIDE SEQUENCE</scope>
    <source>
        <strain evidence="7">86</strain>
    </source>
</reference>
<feature type="transmembrane region" description="Helical" evidence="6">
    <location>
        <begin position="84"/>
        <end position="100"/>
    </location>
</feature>
<sequence>MLDLVFNANAWASLLTLTVMEIVLGIDNLVFISVLTSRLPTDAARKARALGLSMALIFRVLLLITLSWLIGLTAPVFSLFGHGFSWRDLILLAGGLFLLYKATHEIHAGIEGEEDESGNVVHAAFGATVAQIIAIDIVFSIDSIITAIGMAEHVPVMILAVVIAMIIMFIASEPISKFIHDHPTTKMLALSFLLLIGVSLVADGVGFHVPRAYIYFAMAFSAGVEMINILAGRKRRKANAGA</sequence>
<comment type="similarity">
    <text evidence="2">Belongs to the TerC family.</text>
</comment>
<feature type="transmembrane region" description="Helical" evidence="6">
    <location>
        <begin position="12"/>
        <end position="35"/>
    </location>
</feature>
<dbReference type="InterPro" id="IPR005496">
    <property type="entry name" value="Integral_membrane_TerC"/>
</dbReference>
<feature type="transmembrane region" description="Helical" evidence="6">
    <location>
        <begin position="56"/>
        <end position="78"/>
    </location>
</feature>
<dbReference type="GO" id="GO:0016020">
    <property type="term" value="C:membrane"/>
    <property type="evidence" value="ECO:0007669"/>
    <property type="project" value="UniProtKB-SubCell"/>
</dbReference>
<dbReference type="Pfam" id="PF03741">
    <property type="entry name" value="TerC"/>
    <property type="match status" value="1"/>
</dbReference>
<evidence type="ECO:0000256" key="2">
    <source>
        <dbReference type="ARBA" id="ARBA00007511"/>
    </source>
</evidence>
<gene>
    <name evidence="7" type="ORF">KL86PLE_10108</name>
</gene>
<name>A0A212KYV5_9HYPH</name>
<proteinExistence type="inferred from homology"/>
<dbReference type="AlphaFoldDB" id="A0A212KYV5"/>
<evidence type="ECO:0000313" key="7">
    <source>
        <dbReference type="EMBL" id="SCM70309.1"/>
    </source>
</evidence>
<comment type="subcellular location">
    <subcellularLocation>
        <location evidence="1">Membrane</location>
        <topology evidence="1">Multi-pass membrane protein</topology>
    </subcellularLocation>
</comment>
<keyword evidence="3 6" id="KW-0812">Transmembrane</keyword>
<evidence type="ECO:0000256" key="4">
    <source>
        <dbReference type="ARBA" id="ARBA00022989"/>
    </source>
</evidence>
<evidence type="ECO:0000256" key="1">
    <source>
        <dbReference type="ARBA" id="ARBA00004141"/>
    </source>
</evidence>
<dbReference type="PANTHER" id="PTHR30238:SF4">
    <property type="entry name" value="SLL1022 PROTEIN"/>
    <property type="match status" value="1"/>
</dbReference>
<feature type="transmembrane region" description="Helical" evidence="6">
    <location>
        <begin position="187"/>
        <end position="207"/>
    </location>
</feature>
<dbReference type="EMBL" id="FMJD01000001">
    <property type="protein sequence ID" value="SCM70309.1"/>
    <property type="molecule type" value="Genomic_DNA"/>
</dbReference>
<evidence type="ECO:0000256" key="5">
    <source>
        <dbReference type="ARBA" id="ARBA00023136"/>
    </source>
</evidence>
<accession>A0A212KYV5</accession>
<keyword evidence="5 6" id="KW-0472">Membrane</keyword>
<dbReference type="RefSeq" id="WP_288195506.1">
    <property type="nucleotide sequence ID" value="NZ_LT608334.1"/>
</dbReference>
<dbReference type="PANTHER" id="PTHR30238">
    <property type="entry name" value="MEMBRANE BOUND PREDICTED REDOX MODULATOR"/>
    <property type="match status" value="1"/>
</dbReference>
<feature type="transmembrane region" description="Helical" evidence="6">
    <location>
        <begin position="120"/>
        <end position="141"/>
    </location>
</feature>
<organism evidence="7">
    <name type="scientific">uncultured Pleomorphomonas sp</name>
    <dbReference type="NCBI Taxonomy" id="442121"/>
    <lineage>
        <taxon>Bacteria</taxon>
        <taxon>Pseudomonadati</taxon>
        <taxon>Pseudomonadota</taxon>
        <taxon>Alphaproteobacteria</taxon>
        <taxon>Hyphomicrobiales</taxon>
        <taxon>Pleomorphomonadaceae</taxon>
        <taxon>Pleomorphomonas</taxon>
        <taxon>environmental samples</taxon>
    </lineage>
</organism>
<evidence type="ECO:0000256" key="3">
    <source>
        <dbReference type="ARBA" id="ARBA00022692"/>
    </source>
</evidence>
<protein>
    <submittedName>
        <fullName evidence="7">Inner membrane protein YoaE</fullName>
    </submittedName>
</protein>
<feature type="transmembrane region" description="Helical" evidence="6">
    <location>
        <begin position="213"/>
        <end position="231"/>
    </location>
</feature>